<evidence type="ECO:0000313" key="2">
    <source>
        <dbReference type="EMBL" id="MFC4986324.1"/>
    </source>
</evidence>
<feature type="transmembrane region" description="Helical" evidence="1">
    <location>
        <begin position="48"/>
        <end position="67"/>
    </location>
</feature>
<comment type="caution">
    <text evidence="2">The sequence shown here is derived from an EMBL/GenBank/DDBJ whole genome shotgun (WGS) entry which is preliminary data.</text>
</comment>
<dbReference type="EMBL" id="JBHSJG010000003">
    <property type="protein sequence ID" value="MFC4986324.1"/>
    <property type="molecule type" value="Genomic_DNA"/>
</dbReference>
<name>A0ABD5Q9F4_9EURY</name>
<proteinExistence type="predicted"/>
<dbReference type="Proteomes" id="UP001595925">
    <property type="component" value="Unassembled WGS sequence"/>
</dbReference>
<evidence type="ECO:0000313" key="3">
    <source>
        <dbReference type="Proteomes" id="UP001595925"/>
    </source>
</evidence>
<reference evidence="2 3" key="1">
    <citation type="journal article" date="2019" name="Int. J. Syst. Evol. Microbiol.">
        <title>The Global Catalogue of Microorganisms (GCM) 10K type strain sequencing project: providing services to taxonomists for standard genome sequencing and annotation.</title>
        <authorList>
            <consortium name="The Broad Institute Genomics Platform"/>
            <consortium name="The Broad Institute Genome Sequencing Center for Infectious Disease"/>
            <person name="Wu L."/>
            <person name="Ma J."/>
        </authorList>
    </citation>
    <scope>NUCLEOTIDE SEQUENCE [LARGE SCALE GENOMIC DNA]</scope>
    <source>
        <strain evidence="2 3">CGMCC 1.15824</strain>
    </source>
</reference>
<keyword evidence="1" id="KW-1133">Transmembrane helix</keyword>
<organism evidence="2 3">
    <name type="scientific">Saliphagus infecundisoli</name>
    <dbReference type="NCBI Taxonomy" id="1849069"/>
    <lineage>
        <taxon>Archaea</taxon>
        <taxon>Methanobacteriati</taxon>
        <taxon>Methanobacteriota</taxon>
        <taxon>Stenosarchaea group</taxon>
        <taxon>Halobacteria</taxon>
        <taxon>Halobacteriales</taxon>
        <taxon>Natrialbaceae</taxon>
        <taxon>Saliphagus</taxon>
    </lineage>
</organism>
<protein>
    <submittedName>
        <fullName evidence="2">Uncharacterized protein</fullName>
    </submittedName>
</protein>
<evidence type="ECO:0000256" key="1">
    <source>
        <dbReference type="SAM" id="Phobius"/>
    </source>
</evidence>
<dbReference type="RefSeq" id="WP_224830212.1">
    <property type="nucleotide sequence ID" value="NZ_JAIVEF010000013.1"/>
</dbReference>
<sequence length="81" mass="8597">MVHSQQRRSGVPSTWGELNSSAVELLFAVTLLLGSVSVAVMASGDPELMAVVALSGVTVVLFGMALVRLSEYLRTTELSLF</sequence>
<keyword evidence="3" id="KW-1185">Reference proteome</keyword>
<accession>A0ABD5Q9F4</accession>
<dbReference type="AlphaFoldDB" id="A0ABD5Q9F4"/>
<keyword evidence="1" id="KW-0472">Membrane</keyword>
<gene>
    <name evidence="2" type="ORF">ACFPFO_00745</name>
</gene>
<feature type="transmembrane region" description="Helical" evidence="1">
    <location>
        <begin position="21"/>
        <end position="42"/>
    </location>
</feature>
<keyword evidence="1" id="KW-0812">Transmembrane</keyword>